<evidence type="ECO:0000313" key="2">
    <source>
        <dbReference type="Proteomes" id="UP000193978"/>
    </source>
</evidence>
<keyword evidence="2" id="KW-1185">Reference proteome</keyword>
<name>A0A1W6MSV6_9HYPH</name>
<dbReference type="STRING" id="655015.B1812_05855"/>
<protein>
    <recommendedName>
        <fullName evidence="3">Helix-turn-helix domain-containing protein</fullName>
    </recommendedName>
</protein>
<evidence type="ECO:0000313" key="1">
    <source>
        <dbReference type="EMBL" id="ARN80674.1"/>
    </source>
</evidence>
<accession>A0A1W6MSV6</accession>
<dbReference type="EMBL" id="CP019948">
    <property type="protein sequence ID" value="ARN80674.1"/>
    <property type="molecule type" value="Genomic_DNA"/>
</dbReference>
<evidence type="ECO:0008006" key="3">
    <source>
        <dbReference type="Google" id="ProtNLM"/>
    </source>
</evidence>
<organism evidence="1 2">
    <name type="scientific">Methylocystis bryophila</name>
    <dbReference type="NCBI Taxonomy" id="655015"/>
    <lineage>
        <taxon>Bacteria</taxon>
        <taxon>Pseudomonadati</taxon>
        <taxon>Pseudomonadota</taxon>
        <taxon>Alphaproteobacteria</taxon>
        <taxon>Hyphomicrobiales</taxon>
        <taxon>Methylocystaceae</taxon>
        <taxon>Methylocystis</taxon>
    </lineage>
</organism>
<proteinExistence type="predicted"/>
<reference evidence="1 2" key="1">
    <citation type="submission" date="2017-02" db="EMBL/GenBank/DDBJ databases">
        <authorList>
            <person name="Peterson S.W."/>
        </authorList>
    </citation>
    <scope>NUCLEOTIDE SEQUENCE [LARGE SCALE GENOMIC DNA]</scope>
    <source>
        <strain evidence="1 2">S285</strain>
    </source>
</reference>
<sequence>MDNRADSLTPNTPLSLKEAAEICLRGIVKASTLRAAAERGELAIERLGRRIVVTPAAIEAWRERCRVRAKSPGIAGADGGDTYRTAEVALASARAQIEKLKKAAKR</sequence>
<dbReference type="AlphaFoldDB" id="A0A1W6MSV6"/>
<gene>
    <name evidence="1" type="ORF">B1812_05855</name>
</gene>
<dbReference type="Proteomes" id="UP000193978">
    <property type="component" value="Chromosome"/>
</dbReference>
<dbReference type="KEGG" id="mbry:B1812_05855"/>